<evidence type="ECO:0000313" key="2">
    <source>
        <dbReference type="EMBL" id="MBD8870407.1"/>
    </source>
</evidence>
<comment type="caution">
    <text evidence="2">The sequence shown here is derived from an EMBL/GenBank/DDBJ whole genome shotgun (WGS) entry which is preliminary data.</text>
</comment>
<keyword evidence="3" id="KW-1185">Reference proteome</keyword>
<protein>
    <submittedName>
        <fullName evidence="2">Uncharacterized protein</fullName>
    </submittedName>
</protein>
<evidence type="ECO:0000256" key="1">
    <source>
        <dbReference type="SAM" id="MobiDB-lite"/>
    </source>
</evidence>
<gene>
    <name evidence="2" type="ORF">IE331_12290</name>
</gene>
<feature type="compositionally biased region" description="Basic and acidic residues" evidence="1">
    <location>
        <begin position="99"/>
        <end position="112"/>
    </location>
</feature>
<sequence>MRGLLSRLATRRVHVLVAEAPAAHEVRRALEQEVCRRGWVLAGAAADADLLAVVGSPGRRLGEVVERVWDQLPDPRVRLQVGHVDQVAGALDAARAELADTSRQRDAARDRPSGPQPGETDHGEMDHGEMDHGDMAPSGIPLAEGAQDRDGLEMDVLHLPLGPVLRHWPAGLVLHLTLHGDLVGQARVERLDEGPRPPSETGPDRMLDAAASVLDLAGRRQLADRARELRDPARIAAFRRRVLADRVLLWGLGGAGSEVVLRLDALLGAAAGELDQTDPRSGAVTDARLAGLVRGRDLGEVRLLVATLVPWLEGDREAADA</sequence>
<accession>A0A927Q1R1</accession>
<dbReference type="EMBL" id="JACYXZ010000003">
    <property type="protein sequence ID" value="MBD8870407.1"/>
    <property type="molecule type" value="Genomic_DNA"/>
</dbReference>
<evidence type="ECO:0000313" key="3">
    <source>
        <dbReference type="Proteomes" id="UP000616839"/>
    </source>
</evidence>
<dbReference type="Proteomes" id="UP000616839">
    <property type="component" value="Unassembled WGS sequence"/>
</dbReference>
<dbReference type="AlphaFoldDB" id="A0A927Q1R1"/>
<organism evidence="2 3">
    <name type="scientific">Nocardioides donggukensis</name>
    <dbReference type="NCBI Taxonomy" id="2774019"/>
    <lineage>
        <taxon>Bacteria</taxon>
        <taxon>Bacillati</taxon>
        <taxon>Actinomycetota</taxon>
        <taxon>Actinomycetes</taxon>
        <taxon>Propionibacteriales</taxon>
        <taxon>Nocardioidaceae</taxon>
        <taxon>Nocardioides</taxon>
    </lineage>
</organism>
<feature type="compositionally biased region" description="Basic and acidic residues" evidence="1">
    <location>
        <begin position="119"/>
        <end position="134"/>
    </location>
</feature>
<name>A0A927Q1R1_9ACTN</name>
<proteinExistence type="predicted"/>
<reference evidence="2" key="1">
    <citation type="submission" date="2020-09" db="EMBL/GenBank/DDBJ databases">
        <title>Nocardioides sp. strain MJB4 16S ribosomal RNA gene Genome sequencing and assembly.</title>
        <authorList>
            <person name="Kim I."/>
        </authorList>
    </citation>
    <scope>NUCLEOTIDE SEQUENCE</scope>
    <source>
        <strain evidence="2">MJB4</strain>
    </source>
</reference>
<feature type="region of interest" description="Disordered" evidence="1">
    <location>
        <begin position="99"/>
        <end position="145"/>
    </location>
</feature>